<dbReference type="PANTHER" id="PTHR33164:SF106">
    <property type="entry name" value="TRANSCRIPTIONAL REGULATORY PROTEIN"/>
    <property type="match status" value="1"/>
</dbReference>
<dbReference type="Pfam" id="PF12802">
    <property type="entry name" value="MarR_2"/>
    <property type="match status" value="1"/>
</dbReference>
<dbReference type="GO" id="GO:0006950">
    <property type="term" value="P:response to stress"/>
    <property type="evidence" value="ECO:0007669"/>
    <property type="project" value="TreeGrafter"/>
</dbReference>
<dbReference type="AlphaFoldDB" id="A0A1I5TJ11"/>
<dbReference type="InterPro" id="IPR011991">
    <property type="entry name" value="ArsR-like_HTH"/>
</dbReference>
<evidence type="ECO:0000259" key="1">
    <source>
        <dbReference type="PROSITE" id="PS50995"/>
    </source>
</evidence>
<dbReference type="RefSeq" id="WP_244287288.1">
    <property type="nucleotide sequence ID" value="NZ_FOWC01000007.1"/>
</dbReference>
<dbReference type="GO" id="GO:0003677">
    <property type="term" value="F:DNA binding"/>
    <property type="evidence" value="ECO:0007669"/>
    <property type="project" value="UniProtKB-KW"/>
</dbReference>
<dbReference type="InterPro" id="IPR000835">
    <property type="entry name" value="HTH_MarR-typ"/>
</dbReference>
<dbReference type="InterPro" id="IPR036390">
    <property type="entry name" value="WH_DNA-bd_sf"/>
</dbReference>
<dbReference type="CDD" id="cd00090">
    <property type="entry name" value="HTH_ARSR"/>
    <property type="match status" value="1"/>
</dbReference>
<organism evidence="2 3">
    <name type="scientific">Amycolatopsis rubida</name>
    <dbReference type="NCBI Taxonomy" id="112413"/>
    <lineage>
        <taxon>Bacteria</taxon>
        <taxon>Bacillati</taxon>
        <taxon>Actinomycetota</taxon>
        <taxon>Actinomycetes</taxon>
        <taxon>Pseudonocardiales</taxon>
        <taxon>Pseudonocardiaceae</taxon>
        <taxon>Amycolatopsis</taxon>
    </lineage>
</organism>
<dbReference type="EMBL" id="FOWC01000007">
    <property type="protein sequence ID" value="SFP83054.1"/>
    <property type="molecule type" value="Genomic_DNA"/>
</dbReference>
<dbReference type="InterPro" id="IPR036388">
    <property type="entry name" value="WH-like_DNA-bd_sf"/>
</dbReference>
<accession>A0A1I5TJ11</accession>
<dbReference type="STRING" id="112413.SAMN05421854_107125"/>
<evidence type="ECO:0000313" key="2">
    <source>
        <dbReference type="EMBL" id="SFP83054.1"/>
    </source>
</evidence>
<protein>
    <submittedName>
        <fullName evidence="2">DNA-binding transcriptional regulator, MarR family</fullName>
    </submittedName>
</protein>
<dbReference type="InterPro" id="IPR039422">
    <property type="entry name" value="MarR/SlyA-like"/>
</dbReference>
<dbReference type="GO" id="GO:0003700">
    <property type="term" value="F:DNA-binding transcription factor activity"/>
    <property type="evidence" value="ECO:0007669"/>
    <property type="project" value="InterPro"/>
</dbReference>
<feature type="domain" description="HTH marR-type" evidence="1">
    <location>
        <begin position="6"/>
        <end position="142"/>
    </location>
</feature>
<dbReference type="SMART" id="SM00347">
    <property type="entry name" value="HTH_MARR"/>
    <property type="match status" value="1"/>
</dbReference>
<sequence length="168" mass="18552">MSNYDRDELIEEIGRGLMRLQSAVDDVDEAAAEYLGVNRTDLRCLGLVVTRGPMTAGELAEATRLTAGALTTALDRLERAGYARRVRDLADRRRVLVEPTDNFPAVAEEIWGETGKEMVDVLLGYSTDELVTAKNFVEQVVGLHVRHTALILEKKRKATGKPEADVRG</sequence>
<dbReference type="PRINTS" id="PR00598">
    <property type="entry name" value="HTHMARR"/>
</dbReference>
<dbReference type="PROSITE" id="PS50995">
    <property type="entry name" value="HTH_MARR_2"/>
    <property type="match status" value="1"/>
</dbReference>
<proteinExistence type="predicted"/>
<evidence type="ECO:0000313" key="3">
    <source>
        <dbReference type="Proteomes" id="UP000199137"/>
    </source>
</evidence>
<dbReference type="Proteomes" id="UP000199137">
    <property type="component" value="Unassembled WGS sequence"/>
</dbReference>
<reference evidence="2 3" key="1">
    <citation type="submission" date="2016-10" db="EMBL/GenBank/DDBJ databases">
        <authorList>
            <person name="de Groot N.N."/>
        </authorList>
    </citation>
    <scope>NUCLEOTIDE SEQUENCE [LARGE SCALE GENOMIC DNA]</scope>
    <source>
        <strain evidence="2 3">DSM 44637</strain>
    </source>
</reference>
<gene>
    <name evidence="2" type="ORF">SAMN05421854_107125</name>
</gene>
<dbReference type="PANTHER" id="PTHR33164">
    <property type="entry name" value="TRANSCRIPTIONAL REGULATOR, MARR FAMILY"/>
    <property type="match status" value="1"/>
</dbReference>
<dbReference type="Gene3D" id="1.10.10.10">
    <property type="entry name" value="Winged helix-like DNA-binding domain superfamily/Winged helix DNA-binding domain"/>
    <property type="match status" value="1"/>
</dbReference>
<name>A0A1I5TJ11_9PSEU</name>
<dbReference type="SUPFAM" id="SSF46785">
    <property type="entry name" value="Winged helix' DNA-binding domain"/>
    <property type="match status" value="1"/>
</dbReference>
<keyword evidence="2" id="KW-0238">DNA-binding</keyword>